<reference evidence="2" key="1">
    <citation type="submission" date="2018-05" db="EMBL/GenBank/DDBJ databases">
        <authorList>
            <person name="Lanie J.A."/>
            <person name="Ng W.-L."/>
            <person name="Kazmierczak K.M."/>
            <person name="Andrzejewski T.M."/>
            <person name="Davidsen T.M."/>
            <person name="Wayne K.J."/>
            <person name="Tettelin H."/>
            <person name="Glass J.I."/>
            <person name="Rusch D."/>
            <person name="Podicherti R."/>
            <person name="Tsui H.-C.T."/>
            <person name="Winkler M.E."/>
        </authorList>
    </citation>
    <scope>NUCLEOTIDE SEQUENCE</scope>
</reference>
<feature type="non-terminal residue" evidence="2">
    <location>
        <position position="1"/>
    </location>
</feature>
<feature type="region of interest" description="Disordered" evidence="1">
    <location>
        <begin position="34"/>
        <end position="60"/>
    </location>
</feature>
<name>A0A382HT98_9ZZZZ</name>
<protein>
    <submittedName>
        <fullName evidence="2">Uncharacterized protein</fullName>
    </submittedName>
</protein>
<sequence>GADPGSARYELFQPIAPCLDPDCHRRRHRYDCRGHGTDHSDQGSVWHYRGRRNPGGGAEL</sequence>
<feature type="non-terminal residue" evidence="2">
    <location>
        <position position="60"/>
    </location>
</feature>
<accession>A0A382HT98</accession>
<evidence type="ECO:0000256" key="1">
    <source>
        <dbReference type="SAM" id="MobiDB-lite"/>
    </source>
</evidence>
<proteinExistence type="predicted"/>
<evidence type="ECO:0000313" key="2">
    <source>
        <dbReference type="EMBL" id="SVB90500.1"/>
    </source>
</evidence>
<dbReference type="EMBL" id="UINC01063161">
    <property type="protein sequence ID" value="SVB90500.1"/>
    <property type="molecule type" value="Genomic_DNA"/>
</dbReference>
<dbReference type="AlphaFoldDB" id="A0A382HT98"/>
<organism evidence="2">
    <name type="scientific">marine metagenome</name>
    <dbReference type="NCBI Taxonomy" id="408172"/>
    <lineage>
        <taxon>unclassified sequences</taxon>
        <taxon>metagenomes</taxon>
        <taxon>ecological metagenomes</taxon>
    </lineage>
</organism>
<gene>
    <name evidence="2" type="ORF">METZ01_LOCUS243354</name>
</gene>